<feature type="transmembrane region" description="Helical" evidence="12">
    <location>
        <begin position="92"/>
        <end position="110"/>
    </location>
</feature>
<dbReference type="Proteomes" id="UP001233673">
    <property type="component" value="Unassembled WGS sequence"/>
</dbReference>
<evidence type="ECO:0000256" key="1">
    <source>
        <dbReference type="ARBA" id="ARBA00004651"/>
    </source>
</evidence>
<feature type="transmembrane region" description="Helical" evidence="12">
    <location>
        <begin position="67"/>
        <end position="85"/>
    </location>
</feature>
<keyword evidence="5" id="KW-0997">Cell inner membrane</keyword>
<name>A0ABT9IDI1_9ACTN</name>
<evidence type="ECO:0000256" key="7">
    <source>
        <dbReference type="ARBA" id="ARBA00022989"/>
    </source>
</evidence>
<evidence type="ECO:0000256" key="12">
    <source>
        <dbReference type="SAM" id="Phobius"/>
    </source>
</evidence>
<evidence type="ECO:0000256" key="3">
    <source>
        <dbReference type="ARBA" id="ARBA00022448"/>
    </source>
</evidence>
<keyword evidence="8 12" id="KW-0472">Membrane</keyword>
<keyword evidence="4" id="KW-1003">Cell membrane</keyword>
<feature type="transmembrane region" description="Helical" evidence="12">
    <location>
        <begin position="33"/>
        <end position="55"/>
    </location>
</feature>
<accession>A0ABT9IDI1</accession>
<evidence type="ECO:0000256" key="8">
    <source>
        <dbReference type="ARBA" id="ARBA00023136"/>
    </source>
</evidence>
<dbReference type="CDD" id="cd06579">
    <property type="entry name" value="TM_PBP1_transp_AraH_like"/>
    <property type="match status" value="1"/>
</dbReference>
<dbReference type="EMBL" id="JASNFN010000014">
    <property type="protein sequence ID" value="MDP5183644.1"/>
    <property type="molecule type" value="Genomic_DNA"/>
</dbReference>
<comment type="subcellular location">
    <subcellularLocation>
        <location evidence="1">Cell membrane</location>
        <topology evidence="1">Multi-pass membrane protein</topology>
    </subcellularLocation>
</comment>
<feature type="transmembrane region" description="Helical" evidence="12">
    <location>
        <begin position="239"/>
        <end position="259"/>
    </location>
</feature>
<feature type="transmembrane region" description="Helical" evidence="12">
    <location>
        <begin position="265"/>
        <end position="284"/>
    </location>
</feature>
<evidence type="ECO:0000313" key="14">
    <source>
        <dbReference type="Proteomes" id="UP001233673"/>
    </source>
</evidence>
<sequence length="349" mass="35686">MTSSTTDAPAQDVGAGTPDATPRGPRGLARRAFAVESMSVLIATVALIAVIGAIHPDFLDPRQLRDMLQQSVYVAVLAAGVAFLLAMREIDLSIGAIFGLSLICSAMLMRDGVNPWLAAVAGVLLGALLGLVNAAIVQVFRIPAIVATLATLSMFRGLALALSEGQQVVGLPIDHAFFEIFGGRLLGIPVSVLVLVVLAVALTFVLRTTPFGYRVRSIGSNPDAAVFSGISVARVRIQALMVMGALAGLAGMLGLAFFGSGDPNIGGGFELLAIAAAVIGGTPLRGGSATVVGAMLGAVLLSVVTSGLVYFDIPVNWSSFATGAVILVAVGVDSLLRRRRESRAAAAGL</sequence>
<dbReference type="RefSeq" id="WP_306000265.1">
    <property type="nucleotide sequence ID" value="NZ_JASNFN010000014.1"/>
</dbReference>
<comment type="caution">
    <text evidence="13">The sequence shown here is derived from an EMBL/GenBank/DDBJ whole genome shotgun (WGS) entry which is preliminary data.</text>
</comment>
<reference evidence="14" key="1">
    <citation type="submission" date="2023-05" db="EMBL/GenBank/DDBJ databases">
        <title>Draft genome of Pseudofrankia sp. BMG5.37.</title>
        <authorList>
            <person name="Gtari M."/>
            <person name="Ghodhbane F."/>
            <person name="Sbissi I."/>
        </authorList>
    </citation>
    <scope>NUCLEOTIDE SEQUENCE [LARGE SCALE GENOMIC DNA]</scope>
    <source>
        <strain evidence="14">BMG 814</strain>
    </source>
</reference>
<dbReference type="Pfam" id="PF02653">
    <property type="entry name" value="BPD_transp_2"/>
    <property type="match status" value="1"/>
</dbReference>
<feature type="region of interest" description="Disordered" evidence="11">
    <location>
        <begin position="1"/>
        <end position="25"/>
    </location>
</feature>
<organism evidence="13 14">
    <name type="scientific">Blastococcus carthaginiensis</name>
    <dbReference type="NCBI Taxonomy" id="3050034"/>
    <lineage>
        <taxon>Bacteria</taxon>
        <taxon>Bacillati</taxon>
        <taxon>Actinomycetota</taxon>
        <taxon>Actinomycetes</taxon>
        <taxon>Geodermatophilales</taxon>
        <taxon>Geodermatophilaceae</taxon>
        <taxon>Blastococcus</taxon>
    </lineage>
</organism>
<keyword evidence="14" id="KW-1185">Reference proteome</keyword>
<feature type="transmembrane region" description="Helical" evidence="12">
    <location>
        <begin position="291"/>
        <end position="311"/>
    </location>
</feature>
<feature type="transmembrane region" description="Helical" evidence="12">
    <location>
        <begin position="183"/>
        <end position="206"/>
    </location>
</feature>
<feature type="transmembrane region" description="Helical" evidence="12">
    <location>
        <begin position="116"/>
        <end position="137"/>
    </location>
</feature>
<feature type="transmembrane region" description="Helical" evidence="12">
    <location>
        <begin position="317"/>
        <end position="336"/>
    </location>
</feature>
<keyword evidence="7 12" id="KW-1133">Transmembrane helix</keyword>
<dbReference type="PANTHER" id="PTHR32196">
    <property type="entry name" value="ABC TRANSPORTER PERMEASE PROTEIN YPHD-RELATED-RELATED"/>
    <property type="match status" value="1"/>
</dbReference>
<evidence type="ECO:0000256" key="9">
    <source>
        <dbReference type="ARBA" id="ARBA00025439"/>
    </source>
</evidence>
<evidence type="ECO:0000256" key="2">
    <source>
        <dbReference type="ARBA" id="ARBA00011262"/>
    </source>
</evidence>
<evidence type="ECO:0000256" key="4">
    <source>
        <dbReference type="ARBA" id="ARBA00022475"/>
    </source>
</evidence>
<evidence type="ECO:0000256" key="10">
    <source>
        <dbReference type="ARBA" id="ARBA00039382"/>
    </source>
</evidence>
<evidence type="ECO:0000256" key="5">
    <source>
        <dbReference type="ARBA" id="ARBA00022519"/>
    </source>
</evidence>
<feature type="transmembrane region" description="Helical" evidence="12">
    <location>
        <begin position="144"/>
        <end position="163"/>
    </location>
</feature>
<evidence type="ECO:0000256" key="6">
    <source>
        <dbReference type="ARBA" id="ARBA00022692"/>
    </source>
</evidence>
<dbReference type="InterPro" id="IPR001851">
    <property type="entry name" value="ABC_transp_permease"/>
</dbReference>
<protein>
    <recommendedName>
        <fullName evidence="10">Autoinducer 2 import system permease protein LsrC</fullName>
    </recommendedName>
</protein>
<evidence type="ECO:0000313" key="13">
    <source>
        <dbReference type="EMBL" id="MDP5183644.1"/>
    </source>
</evidence>
<comment type="subunit">
    <text evidence="2">The complex is composed of two ATP-binding proteins (LsrA), two transmembrane proteins (LsrC and LsrD) and a solute-binding protein (LsrB).</text>
</comment>
<proteinExistence type="predicted"/>
<dbReference type="PANTHER" id="PTHR32196:SF29">
    <property type="entry name" value="AUTOINDUCER 2 IMPORT SYSTEM PERMEASE PROTEIN LSRC"/>
    <property type="match status" value="1"/>
</dbReference>
<keyword evidence="6 12" id="KW-0812">Transmembrane</keyword>
<keyword evidence="3" id="KW-0813">Transport</keyword>
<comment type="function">
    <text evidence="9">Part of the ABC transporter complex LsrABCD involved in autoinducer 2 (AI-2) import. Probably responsible for the translocation of the substrate across the membrane.</text>
</comment>
<gene>
    <name evidence="13" type="ORF">QOZ88_13445</name>
</gene>
<evidence type="ECO:0000256" key="11">
    <source>
        <dbReference type="SAM" id="MobiDB-lite"/>
    </source>
</evidence>